<comment type="caution">
    <text evidence="2">The sequence shown here is derived from an EMBL/GenBank/DDBJ whole genome shotgun (WGS) entry which is preliminary data.</text>
</comment>
<evidence type="ECO:0000313" key="2">
    <source>
        <dbReference type="EMBL" id="CAK0844029.1"/>
    </source>
</evidence>
<feature type="compositionally biased region" description="Basic and acidic residues" evidence="1">
    <location>
        <begin position="142"/>
        <end position="153"/>
    </location>
</feature>
<protein>
    <submittedName>
        <fullName evidence="2">Uncharacterized protein</fullName>
    </submittedName>
</protein>
<feature type="region of interest" description="Disordered" evidence="1">
    <location>
        <begin position="1"/>
        <end position="21"/>
    </location>
</feature>
<dbReference type="EMBL" id="CAUYUJ010014625">
    <property type="protein sequence ID" value="CAK0844029.1"/>
    <property type="molecule type" value="Genomic_DNA"/>
</dbReference>
<gene>
    <name evidence="2" type="ORF">PCOR1329_LOCUS38201</name>
</gene>
<evidence type="ECO:0000256" key="1">
    <source>
        <dbReference type="SAM" id="MobiDB-lite"/>
    </source>
</evidence>
<feature type="compositionally biased region" description="Low complexity" evidence="1">
    <location>
        <begin position="197"/>
        <end position="213"/>
    </location>
</feature>
<accession>A0ABN9TE65</accession>
<feature type="region of interest" description="Disordered" evidence="1">
    <location>
        <begin position="103"/>
        <end position="223"/>
    </location>
</feature>
<reference evidence="2" key="1">
    <citation type="submission" date="2023-10" db="EMBL/GenBank/DDBJ databases">
        <authorList>
            <person name="Chen Y."/>
            <person name="Shah S."/>
            <person name="Dougan E. K."/>
            <person name="Thang M."/>
            <person name="Chan C."/>
        </authorList>
    </citation>
    <scope>NUCLEOTIDE SEQUENCE [LARGE SCALE GENOMIC DNA]</scope>
</reference>
<feature type="compositionally biased region" description="Basic and acidic residues" evidence="1">
    <location>
        <begin position="170"/>
        <end position="180"/>
    </location>
</feature>
<keyword evidence="3" id="KW-1185">Reference proteome</keyword>
<sequence>MGELPRALLPKFNKAKEDGDQEAQTKLLAVCPDLEAAWKPPPETSPVERLAQKAQQLRQLQAQQGRIKNQLVQAAQTLKDMQTKLRTNIDECQSAQAEIDELVGKTKAAGPQSEARRAQQAHQEQEKEFPELETEELASLDEPTRKQYEEAAAAHKQARNVLKSATDAGKAAREAAERLRTLHHSIKRRRGAGGEAQGADAAAAKPDESAAAATPEAVDFTDPSAIDQYIAKTAALRARAKGAASVAPSSC</sequence>
<name>A0ABN9TE65_9DINO</name>
<dbReference type="Proteomes" id="UP001189429">
    <property type="component" value="Unassembled WGS sequence"/>
</dbReference>
<proteinExistence type="predicted"/>
<feature type="compositionally biased region" description="Basic residues" evidence="1">
    <location>
        <begin position="181"/>
        <end position="191"/>
    </location>
</feature>
<evidence type="ECO:0000313" key="3">
    <source>
        <dbReference type="Proteomes" id="UP001189429"/>
    </source>
</evidence>
<organism evidence="2 3">
    <name type="scientific">Prorocentrum cordatum</name>
    <dbReference type="NCBI Taxonomy" id="2364126"/>
    <lineage>
        <taxon>Eukaryota</taxon>
        <taxon>Sar</taxon>
        <taxon>Alveolata</taxon>
        <taxon>Dinophyceae</taxon>
        <taxon>Prorocentrales</taxon>
        <taxon>Prorocentraceae</taxon>
        <taxon>Prorocentrum</taxon>
    </lineage>
</organism>